<dbReference type="GO" id="GO:0006020">
    <property type="term" value="P:inositol metabolic process"/>
    <property type="evidence" value="ECO:0007669"/>
    <property type="project" value="TreeGrafter"/>
</dbReference>
<evidence type="ECO:0000256" key="7">
    <source>
        <dbReference type="ARBA" id="ARBA00022723"/>
    </source>
</evidence>
<evidence type="ECO:0000256" key="1">
    <source>
        <dbReference type="ARBA" id="ARBA00001946"/>
    </source>
</evidence>
<evidence type="ECO:0000256" key="4">
    <source>
        <dbReference type="ARBA" id="ARBA00013085"/>
    </source>
</evidence>
<dbReference type="GO" id="GO:0000105">
    <property type="term" value="P:L-histidine biosynthetic process"/>
    <property type="evidence" value="ECO:0007669"/>
    <property type="project" value="UniProtKB-UniRule"/>
</dbReference>
<evidence type="ECO:0000256" key="12">
    <source>
        <dbReference type="ARBA" id="ARBA00053547"/>
    </source>
</evidence>
<name>A0A921MF53_9MICO</name>
<keyword evidence="10" id="KW-0368">Histidine biosynthesis</keyword>
<dbReference type="GO" id="GO:0004401">
    <property type="term" value="F:histidinol-phosphatase activity"/>
    <property type="evidence" value="ECO:0007669"/>
    <property type="project" value="UniProtKB-UniRule"/>
</dbReference>
<evidence type="ECO:0000256" key="2">
    <source>
        <dbReference type="ARBA" id="ARBA00004970"/>
    </source>
</evidence>
<comment type="caution">
    <text evidence="15">The sequence shown here is derived from an EMBL/GenBank/DDBJ whole genome shotgun (WGS) entry which is preliminary data.</text>
</comment>
<protein>
    <recommendedName>
        <fullName evidence="5 13">Histidinol-phosphatase</fullName>
        <ecNumber evidence="4 13">3.1.3.15</ecNumber>
    </recommendedName>
</protein>
<dbReference type="PRINTS" id="PR00377">
    <property type="entry name" value="IMPHPHTASES"/>
</dbReference>
<dbReference type="PANTHER" id="PTHR20854">
    <property type="entry name" value="INOSITOL MONOPHOSPHATASE"/>
    <property type="match status" value="1"/>
</dbReference>
<gene>
    <name evidence="15" type="primary">hisN</name>
    <name evidence="15" type="ORF">K8V08_11335</name>
</gene>
<accession>A0A921MF53</accession>
<dbReference type="Pfam" id="PF00459">
    <property type="entry name" value="Inositol_P"/>
    <property type="match status" value="1"/>
</dbReference>
<evidence type="ECO:0000313" key="16">
    <source>
        <dbReference type="Proteomes" id="UP000784435"/>
    </source>
</evidence>
<organism evidence="15 16">
    <name type="scientific">Brevibacterium senegalense</name>
    <dbReference type="NCBI Taxonomy" id="1033736"/>
    <lineage>
        <taxon>Bacteria</taxon>
        <taxon>Bacillati</taxon>
        <taxon>Actinomycetota</taxon>
        <taxon>Actinomycetes</taxon>
        <taxon>Micrococcales</taxon>
        <taxon>Brevibacteriaceae</taxon>
        <taxon>Brevibacterium</taxon>
    </lineage>
</organism>
<dbReference type="PROSITE" id="PS00629">
    <property type="entry name" value="IMP_1"/>
    <property type="match status" value="1"/>
</dbReference>
<dbReference type="AlphaFoldDB" id="A0A921MF53"/>
<evidence type="ECO:0000256" key="11">
    <source>
        <dbReference type="ARBA" id="ARBA00049158"/>
    </source>
</evidence>
<dbReference type="InterPro" id="IPR011809">
    <property type="entry name" value="His_9_proposed"/>
</dbReference>
<feature type="binding site" evidence="14">
    <location>
        <position position="86"/>
    </location>
    <ligand>
        <name>Mg(2+)</name>
        <dbReference type="ChEBI" id="CHEBI:18420"/>
        <label>1</label>
        <note>catalytic</note>
    </ligand>
</feature>
<dbReference type="InterPro" id="IPR020583">
    <property type="entry name" value="Inositol_monoP_metal-BS"/>
</dbReference>
<evidence type="ECO:0000256" key="8">
    <source>
        <dbReference type="ARBA" id="ARBA00022801"/>
    </source>
</evidence>
<dbReference type="NCBIfam" id="TIGR02067">
    <property type="entry name" value="his_9_HisN"/>
    <property type="match status" value="1"/>
</dbReference>
<dbReference type="Gene3D" id="3.40.190.80">
    <property type="match status" value="1"/>
</dbReference>
<keyword evidence="9 14" id="KW-0460">Magnesium</keyword>
<reference evidence="15" key="2">
    <citation type="submission" date="2021-09" db="EMBL/GenBank/DDBJ databases">
        <authorList>
            <person name="Gilroy R."/>
        </authorList>
    </citation>
    <scope>NUCLEOTIDE SEQUENCE</scope>
    <source>
        <strain evidence="15">ChiGjej5B5-7349</strain>
    </source>
</reference>
<dbReference type="GO" id="GO:0046872">
    <property type="term" value="F:metal ion binding"/>
    <property type="evidence" value="ECO:0007669"/>
    <property type="project" value="UniProtKB-KW"/>
</dbReference>
<dbReference type="GO" id="GO:0008934">
    <property type="term" value="F:inositol monophosphate 1-phosphatase activity"/>
    <property type="evidence" value="ECO:0007669"/>
    <property type="project" value="TreeGrafter"/>
</dbReference>
<keyword evidence="8 15" id="KW-0378">Hydrolase</keyword>
<feature type="binding site" evidence="14">
    <location>
        <position position="214"/>
    </location>
    <ligand>
        <name>Mg(2+)</name>
        <dbReference type="ChEBI" id="CHEBI:18420"/>
        <label>1</label>
        <note>catalytic</note>
    </ligand>
</feature>
<reference evidence="15" key="1">
    <citation type="journal article" date="2021" name="PeerJ">
        <title>Extensive microbial diversity within the chicken gut microbiome revealed by metagenomics and culture.</title>
        <authorList>
            <person name="Gilroy R."/>
            <person name="Ravi A."/>
            <person name="Getino M."/>
            <person name="Pursley I."/>
            <person name="Horton D.L."/>
            <person name="Alikhan N.F."/>
            <person name="Baker D."/>
            <person name="Gharbi K."/>
            <person name="Hall N."/>
            <person name="Watson M."/>
            <person name="Adriaenssens E.M."/>
            <person name="Foster-Nyarko E."/>
            <person name="Jarju S."/>
            <person name="Secka A."/>
            <person name="Antonio M."/>
            <person name="Oren A."/>
            <person name="Chaudhuri R.R."/>
            <person name="La Ragione R."/>
            <person name="Hildebrand F."/>
            <person name="Pallen M.J."/>
        </authorList>
    </citation>
    <scope>NUCLEOTIDE SEQUENCE</scope>
    <source>
        <strain evidence="15">ChiGjej5B5-7349</strain>
    </source>
</reference>
<evidence type="ECO:0000313" key="15">
    <source>
        <dbReference type="EMBL" id="HJG80993.1"/>
    </source>
</evidence>
<dbReference type="FunFam" id="3.30.540.10:FF:000003">
    <property type="entry name" value="Inositol-1-monophosphatase"/>
    <property type="match status" value="1"/>
</dbReference>
<sequence>MTVAEDLSLALSLADAADALALPRFEAHDFAVESKPDLTPVTEVDRAVEQLVSERLATERPDDALLGEEFGSRGGEAGRRWIIDPIDGTKNFVRGVPVWATLIGLYDGDRPLVGVVSAPALGLRWWASAGAGAFRSVRGGEAQRLAVSQVRDLADASVSYSSLSGWQERGMRDRLLGLFDRVWRTRAYGDFWSYMMVAEGVVDIAAEPELELYDMAALVPIVQEAGGTFTGLDGTPGPFGPDAIASNGPLHEAGRALVTGEAVAGGSA</sequence>
<evidence type="ECO:0000256" key="6">
    <source>
        <dbReference type="ARBA" id="ARBA00022605"/>
    </source>
</evidence>
<evidence type="ECO:0000256" key="3">
    <source>
        <dbReference type="ARBA" id="ARBA00009759"/>
    </source>
</evidence>
<keyword evidence="6" id="KW-0028">Amino-acid biosynthesis</keyword>
<keyword evidence="7 14" id="KW-0479">Metal-binding</keyword>
<dbReference type="EMBL" id="DYUK01000245">
    <property type="protein sequence ID" value="HJG80993.1"/>
    <property type="molecule type" value="Genomic_DNA"/>
</dbReference>
<proteinExistence type="inferred from homology"/>
<comment type="catalytic activity">
    <reaction evidence="11">
        <text>L-histidinol phosphate + H2O = L-histidinol + phosphate</text>
        <dbReference type="Rhea" id="RHEA:14465"/>
        <dbReference type="ChEBI" id="CHEBI:15377"/>
        <dbReference type="ChEBI" id="CHEBI:43474"/>
        <dbReference type="ChEBI" id="CHEBI:57699"/>
        <dbReference type="ChEBI" id="CHEBI:57980"/>
        <dbReference type="EC" id="3.1.3.15"/>
    </reaction>
</comment>
<dbReference type="EC" id="3.1.3.15" evidence="4 13"/>
<evidence type="ECO:0000256" key="5">
    <source>
        <dbReference type="ARBA" id="ARBA00021697"/>
    </source>
</evidence>
<evidence type="ECO:0000256" key="14">
    <source>
        <dbReference type="PIRSR" id="PIRSR600760-2"/>
    </source>
</evidence>
<dbReference type="InterPro" id="IPR000760">
    <property type="entry name" value="Inositol_monophosphatase-like"/>
</dbReference>
<comment type="similarity">
    <text evidence="3">Belongs to the inositol monophosphatase superfamily.</text>
</comment>
<comment type="pathway">
    <text evidence="2">Amino-acid biosynthesis; L-histidine biosynthesis; L-histidine from 5-phospho-alpha-D-ribose 1-diphosphate: step 8/9.</text>
</comment>
<dbReference type="PANTHER" id="PTHR20854:SF4">
    <property type="entry name" value="INOSITOL-1-MONOPHOSPHATASE-RELATED"/>
    <property type="match status" value="1"/>
</dbReference>
<feature type="binding site" evidence="14">
    <location>
        <position position="68"/>
    </location>
    <ligand>
        <name>Mg(2+)</name>
        <dbReference type="ChEBI" id="CHEBI:18420"/>
        <label>1</label>
        <note>catalytic</note>
    </ligand>
</feature>
<feature type="binding site" evidence="14">
    <location>
        <position position="84"/>
    </location>
    <ligand>
        <name>Mg(2+)</name>
        <dbReference type="ChEBI" id="CHEBI:18420"/>
        <label>1</label>
        <note>catalytic</note>
    </ligand>
</feature>
<comment type="function">
    <text evidence="12">Catalyzes the dephosphorylation of histidinol-phosphate to histidinol, the direct precursor of histidine.</text>
</comment>
<comment type="cofactor">
    <cofactor evidence="1 14">
        <name>Mg(2+)</name>
        <dbReference type="ChEBI" id="CHEBI:18420"/>
    </cofactor>
</comment>
<evidence type="ECO:0000256" key="13">
    <source>
        <dbReference type="NCBIfam" id="TIGR02067"/>
    </source>
</evidence>
<feature type="binding site" evidence="14">
    <location>
        <position position="87"/>
    </location>
    <ligand>
        <name>Mg(2+)</name>
        <dbReference type="ChEBI" id="CHEBI:18420"/>
        <label>1</label>
        <note>catalytic</note>
    </ligand>
</feature>
<evidence type="ECO:0000256" key="9">
    <source>
        <dbReference type="ARBA" id="ARBA00022842"/>
    </source>
</evidence>
<evidence type="ECO:0000256" key="10">
    <source>
        <dbReference type="ARBA" id="ARBA00023102"/>
    </source>
</evidence>
<dbReference type="Proteomes" id="UP000784435">
    <property type="component" value="Unassembled WGS sequence"/>
</dbReference>
<dbReference type="GO" id="GO:0007165">
    <property type="term" value="P:signal transduction"/>
    <property type="evidence" value="ECO:0007669"/>
    <property type="project" value="TreeGrafter"/>
</dbReference>
<dbReference type="Gene3D" id="3.30.540.10">
    <property type="entry name" value="Fructose-1,6-Bisphosphatase, subunit A, domain 1"/>
    <property type="match status" value="1"/>
</dbReference>
<dbReference type="SUPFAM" id="SSF56655">
    <property type="entry name" value="Carbohydrate phosphatase"/>
    <property type="match status" value="1"/>
</dbReference>